<keyword evidence="3" id="KW-1133">Transmembrane helix</keyword>
<dbReference type="Pfam" id="PF00041">
    <property type="entry name" value="fn3"/>
    <property type="match status" value="3"/>
</dbReference>
<feature type="region of interest" description="Disordered" evidence="2">
    <location>
        <begin position="404"/>
        <end position="436"/>
    </location>
</feature>
<dbReference type="InterPro" id="IPR003961">
    <property type="entry name" value="FN3_dom"/>
</dbReference>
<feature type="compositionally biased region" description="Basic and acidic residues" evidence="2">
    <location>
        <begin position="140"/>
        <end position="170"/>
    </location>
</feature>
<organism evidence="5 6">
    <name type="scientific">Eptatretus burgeri</name>
    <name type="common">Inshore hagfish</name>
    <dbReference type="NCBI Taxonomy" id="7764"/>
    <lineage>
        <taxon>Eukaryota</taxon>
        <taxon>Metazoa</taxon>
        <taxon>Chordata</taxon>
        <taxon>Craniata</taxon>
        <taxon>Vertebrata</taxon>
        <taxon>Cyclostomata</taxon>
        <taxon>Myxini</taxon>
        <taxon>Myxiniformes</taxon>
        <taxon>Myxinidae</taxon>
        <taxon>Eptatretinae</taxon>
        <taxon>Eptatretus</taxon>
    </lineage>
</organism>
<dbReference type="PANTHER" id="PTHR44170">
    <property type="entry name" value="PROTEIN SIDEKICK"/>
    <property type="match status" value="1"/>
</dbReference>
<dbReference type="InterPro" id="IPR013783">
    <property type="entry name" value="Ig-like_fold"/>
</dbReference>
<evidence type="ECO:0000313" key="5">
    <source>
        <dbReference type="Ensembl" id="ENSEBUP00000015245.1"/>
    </source>
</evidence>
<feature type="domain" description="Fibronectin type-III" evidence="4">
    <location>
        <begin position="37"/>
        <end position="140"/>
    </location>
</feature>
<evidence type="ECO:0000313" key="6">
    <source>
        <dbReference type="Proteomes" id="UP000694388"/>
    </source>
</evidence>
<feature type="region of interest" description="Disordered" evidence="2">
    <location>
        <begin position="140"/>
        <end position="188"/>
    </location>
</feature>
<dbReference type="Proteomes" id="UP000694388">
    <property type="component" value="Unplaced"/>
</dbReference>
<evidence type="ECO:0000256" key="3">
    <source>
        <dbReference type="SAM" id="Phobius"/>
    </source>
</evidence>
<dbReference type="PANTHER" id="PTHR44170:SF54">
    <property type="entry name" value="FI24025P1"/>
    <property type="match status" value="1"/>
</dbReference>
<feature type="region of interest" description="Disordered" evidence="2">
    <location>
        <begin position="592"/>
        <end position="665"/>
    </location>
</feature>
<dbReference type="PROSITE" id="PS50853">
    <property type="entry name" value="FN3"/>
    <property type="match status" value="3"/>
</dbReference>
<feature type="domain" description="Fibronectin type-III" evidence="4">
    <location>
        <begin position="186"/>
        <end position="292"/>
    </location>
</feature>
<proteinExistence type="predicted"/>
<protein>
    <recommendedName>
        <fullName evidence="4">Fibronectin type-III domain-containing protein</fullName>
    </recommendedName>
</protein>
<dbReference type="GO" id="GO:0098609">
    <property type="term" value="P:cell-cell adhesion"/>
    <property type="evidence" value="ECO:0007669"/>
    <property type="project" value="TreeGrafter"/>
</dbReference>
<keyword evidence="1" id="KW-1015">Disulfide bond</keyword>
<dbReference type="SMART" id="SM00060">
    <property type="entry name" value="FN3"/>
    <property type="match status" value="3"/>
</dbReference>
<dbReference type="InterPro" id="IPR036116">
    <property type="entry name" value="FN3_sf"/>
</dbReference>
<dbReference type="Ensembl" id="ENSEBUT00000015820.1">
    <property type="protein sequence ID" value="ENSEBUP00000015245.1"/>
    <property type="gene ID" value="ENSEBUG00000009591.1"/>
</dbReference>
<keyword evidence="6" id="KW-1185">Reference proteome</keyword>
<keyword evidence="3" id="KW-0472">Membrane</keyword>
<dbReference type="Gene3D" id="2.60.40.10">
    <property type="entry name" value="Immunoglobulins"/>
    <property type="match status" value="3"/>
</dbReference>
<feature type="compositionally biased region" description="Polar residues" evidence="2">
    <location>
        <begin position="616"/>
        <end position="637"/>
    </location>
</feature>
<evidence type="ECO:0000256" key="1">
    <source>
        <dbReference type="ARBA" id="ARBA00023157"/>
    </source>
</evidence>
<accession>A0A8C4WW72</accession>
<name>A0A8C4WW72_EPTBU</name>
<evidence type="ECO:0000259" key="4">
    <source>
        <dbReference type="PROSITE" id="PS50853"/>
    </source>
</evidence>
<reference evidence="5" key="1">
    <citation type="submission" date="2025-08" db="UniProtKB">
        <authorList>
            <consortium name="Ensembl"/>
        </authorList>
    </citation>
    <scope>IDENTIFICATION</scope>
</reference>
<feature type="compositionally biased region" description="Pro residues" evidence="2">
    <location>
        <begin position="412"/>
        <end position="421"/>
    </location>
</feature>
<reference evidence="5" key="2">
    <citation type="submission" date="2025-09" db="UniProtKB">
        <authorList>
            <consortium name="Ensembl"/>
        </authorList>
    </citation>
    <scope>IDENTIFICATION</scope>
</reference>
<dbReference type="SUPFAM" id="SSF49265">
    <property type="entry name" value="Fibronectin type III"/>
    <property type="match status" value="2"/>
</dbReference>
<dbReference type="AlphaFoldDB" id="A0A8C4WW72"/>
<feature type="domain" description="Fibronectin type-III" evidence="4">
    <location>
        <begin position="299"/>
        <end position="405"/>
    </location>
</feature>
<sequence>MRLDPSLRREAITWSHVTNSGSIVSLSSPDILEDTEAPAPPIMLVDTRTNRPSSFDLQWRPGRGGGSSPIHGYLIRYRMISEETLGTDGLPWQTLRLPSDQRQFCLAPLRPASLYEVEMEARGATTHSLPAMFTFRTGRDRGTGRWHDGSREQECEKDKEREGFEERVAPEHTQPAEPGTHTVPEAPDRPTVTIATVTSAYVTWIPRANGGAPIIRFHVQARRLGGAGAPARHNNWHGDWHTVVDNVPPSKLSVEVTQLRPGATYRFRVSAWNMHGESKRSMASRPYTVGRSGRGPERPVAGPYITYTEALNHAQILLKWMYTPDVNSTPIRGFYVFYRPTDSDNDGDYERDVVTNMKFNYTGGLQLHTISELQAETSYDIKMRVFNDGGESEASNVMICETRARQGVTRTPLPPPKPPPVTRSSEASPGLRSGGRGSGGLGRGLLYALLGLLLGLMALSVACLGALRLWKRNTDAVPPGPAEDPVTSLPHLHDSMPVAPANGCCHHGYGGGAANGMANGAGRRHHAVGDVHVGVQYTELPQKDGSCSTCKWNVRHHPTSNGIHGVLVNGTSVLPPTNGDGLELEIIVGGDATENMPPKQDTPAEAQSGPGIDDNSIPTINHDPNYTGSHDSGLATQSSASASPDDPPEVQENSEHIHTTDSPGV</sequence>
<feature type="transmembrane region" description="Helical" evidence="3">
    <location>
        <begin position="445"/>
        <end position="470"/>
    </location>
</feature>
<dbReference type="GeneTree" id="ENSGT00940000157114"/>
<evidence type="ECO:0000256" key="2">
    <source>
        <dbReference type="SAM" id="MobiDB-lite"/>
    </source>
</evidence>
<dbReference type="GO" id="GO:0007399">
    <property type="term" value="P:nervous system development"/>
    <property type="evidence" value="ECO:0007669"/>
    <property type="project" value="TreeGrafter"/>
</dbReference>
<keyword evidence="3" id="KW-0812">Transmembrane</keyword>
<dbReference type="CDD" id="cd00063">
    <property type="entry name" value="FN3"/>
    <property type="match status" value="3"/>
</dbReference>